<sequence>MNEKRPFLPLGSIVILNGSVKKLLIVSRGSIVEDKFFDYGAFLYPEGMIDTNIAYFNHDDIMRVVFEGYRDADDELVLEILDNAYVQFQKSQSEPSVPVAAVPAASAAPVASSVSDDLFANVRDLGDDDE</sequence>
<dbReference type="Pfam" id="PF13780">
    <property type="entry name" value="DUF4176"/>
    <property type="match status" value="1"/>
</dbReference>
<evidence type="ECO:0000313" key="1">
    <source>
        <dbReference type="EMBL" id="QIM17370.1"/>
    </source>
</evidence>
<keyword evidence="2" id="KW-1185">Reference proteome</keyword>
<protein>
    <submittedName>
        <fullName evidence="1">DUF4176 domain-containing protein</fullName>
    </submittedName>
</protein>
<dbReference type="Proteomes" id="UP000501387">
    <property type="component" value="Chromosome"/>
</dbReference>
<accession>A0A6G8FLK6</accession>
<dbReference type="EMBL" id="CP049934">
    <property type="protein sequence ID" value="QIM17370.1"/>
    <property type="molecule type" value="Genomic_DNA"/>
</dbReference>
<reference evidence="1 2" key="1">
    <citation type="submission" date="2020-03" db="EMBL/GenBank/DDBJ databases">
        <title>Leucobacter sp. nov., isolated from beetles.</title>
        <authorList>
            <person name="Hyun D.-W."/>
            <person name="Bae J.-W."/>
        </authorList>
    </citation>
    <scope>NUCLEOTIDE SEQUENCE [LARGE SCALE GENOMIC DNA]</scope>
    <source>
        <strain evidence="1 2">HDW9B</strain>
    </source>
</reference>
<gene>
    <name evidence="1" type="ORF">G7067_06925</name>
</gene>
<evidence type="ECO:0000313" key="2">
    <source>
        <dbReference type="Proteomes" id="UP000501387"/>
    </source>
</evidence>
<organism evidence="1 2">
    <name type="scientific">Leucobacter insecticola</name>
    <dbReference type="NCBI Taxonomy" id="2714934"/>
    <lineage>
        <taxon>Bacteria</taxon>
        <taxon>Bacillati</taxon>
        <taxon>Actinomycetota</taxon>
        <taxon>Actinomycetes</taxon>
        <taxon>Micrococcales</taxon>
        <taxon>Microbacteriaceae</taxon>
        <taxon>Leucobacter</taxon>
    </lineage>
</organism>
<dbReference type="AlphaFoldDB" id="A0A6G8FLK6"/>
<dbReference type="KEGG" id="lins:G7067_06925"/>
<name>A0A6G8FLK6_9MICO</name>
<dbReference type="InterPro" id="IPR025233">
    <property type="entry name" value="DUF4176"/>
</dbReference>
<proteinExistence type="predicted"/>